<dbReference type="CDD" id="cd11065">
    <property type="entry name" value="CYP64-like"/>
    <property type="match status" value="1"/>
</dbReference>
<dbReference type="Gene3D" id="1.10.630.10">
    <property type="entry name" value="Cytochrome P450"/>
    <property type="match status" value="1"/>
</dbReference>
<dbReference type="PANTHER" id="PTHR46300">
    <property type="entry name" value="P450, PUTATIVE (EUROFUNG)-RELATED-RELATED"/>
    <property type="match status" value="1"/>
</dbReference>
<evidence type="ECO:0000256" key="1">
    <source>
        <dbReference type="ARBA" id="ARBA00001971"/>
    </source>
</evidence>
<dbReference type="GO" id="GO:0004497">
    <property type="term" value="F:monooxygenase activity"/>
    <property type="evidence" value="ECO:0007669"/>
    <property type="project" value="UniProtKB-KW"/>
</dbReference>
<dbReference type="InterPro" id="IPR050364">
    <property type="entry name" value="Cytochrome_P450_fung"/>
</dbReference>
<dbReference type="GO" id="GO:0016705">
    <property type="term" value="F:oxidoreductase activity, acting on paired donors, with incorporation or reduction of molecular oxygen"/>
    <property type="evidence" value="ECO:0007669"/>
    <property type="project" value="InterPro"/>
</dbReference>
<dbReference type="PRINTS" id="PR00385">
    <property type="entry name" value="P450"/>
</dbReference>
<evidence type="ECO:0000313" key="13">
    <source>
        <dbReference type="Proteomes" id="UP000683000"/>
    </source>
</evidence>
<dbReference type="PRINTS" id="PR00463">
    <property type="entry name" value="EP450I"/>
</dbReference>
<evidence type="ECO:0000256" key="7">
    <source>
        <dbReference type="ARBA" id="ARBA00023004"/>
    </source>
</evidence>
<evidence type="ECO:0000256" key="4">
    <source>
        <dbReference type="ARBA" id="ARBA00022617"/>
    </source>
</evidence>
<dbReference type="GO" id="GO:0020037">
    <property type="term" value="F:heme binding"/>
    <property type="evidence" value="ECO:0007669"/>
    <property type="project" value="InterPro"/>
</dbReference>
<feature type="region of interest" description="Disordered" evidence="11">
    <location>
        <begin position="1"/>
        <end position="22"/>
    </location>
</feature>
<keyword evidence="4 9" id="KW-0349">Heme</keyword>
<dbReference type="PROSITE" id="PS00086">
    <property type="entry name" value="CYTOCHROME_P450"/>
    <property type="match status" value="1"/>
</dbReference>
<keyword evidence="6 10" id="KW-0560">Oxidoreductase</keyword>
<accession>A0A8I2YPC6</accession>
<evidence type="ECO:0000256" key="9">
    <source>
        <dbReference type="PIRSR" id="PIRSR602401-1"/>
    </source>
</evidence>
<dbReference type="SUPFAM" id="SSF48264">
    <property type="entry name" value="Cytochrome P450"/>
    <property type="match status" value="1"/>
</dbReference>
<dbReference type="Proteomes" id="UP000683000">
    <property type="component" value="Unassembled WGS sequence"/>
</dbReference>
<evidence type="ECO:0000256" key="11">
    <source>
        <dbReference type="SAM" id="MobiDB-lite"/>
    </source>
</evidence>
<evidence type="ECO:0000256" key="3">
    <source>
        <dbReference type="ARBA" id="ARBA00010617"/>
    </source>
</evidence>
<dbReference type="Pfam" id="PF00067">
    <property type="entry name" value="p450"/>
    <property type="match status" value="1"/>
</dbReference>
<dbReference type="InterPro" id="IPR001128">
    <property type="entry name" value="Cyt_P450"/>
</dbReference>
<comment type="cofactor">
    <cofactor evidence="1 9">
        <name>heme</name>
        <dbReference type="ChEBI" id="CHEBI:30413"/>
    </cofactor>
</comment>
<gene>
    <name evidence="12" type="ORF">JVT61DRAFT_3182</name>
</gene>
<evidence type="ECO:0000256" key="2">
    <source>
        <dbReference type="ARBA" id="ARBA00005179"/>
    </source>
</evidence>
<keyword evidence="5 9" id="KW-0479">Metal-binding</keyword>
<evidence type="ECO:0000256" key="8">
    <source>
        <dbReference type="ARBA" id="ARBA00023033"/>
    </source>
</evidence>
<proteinExistence type="inferred from homology"/>
<keyword evidence="8 10" id="KW-0503">Monooxygenase</keyword>
<feature type="binding site" description="axial binding residue" evidence="9">
    <location>
        <position position="438"/>
    </location>
    <ligand>
        <name>heme</name>
        <dbReference type="ChEBI" id="CHEBI:30413"/>
    </ligand>
    <ligandPart>
        <name>Fe</name>
        <dbReference type="ChEBI" id="CHEBI:18248"/>
    </ligandPart>
</feature>
<dbReference type="GO" id="GO:0005506">
    <property type="term" value="F:iron ion binding"/>
    <property type="evidence" value="ECO:0007669"/>
    <property type="project" value="InterPro"/>
</dbReference>
<reference evidence="12" key="1">
    <citation type="submission" date="2021-03" db="EMBL/GenBank/DDBJ databases">
        <title>Evolutionary innovations through gain and loss of genes in the ectomycorrhizal Boletales.</title>
        <authorList>
            <person name="Wu G."/>
            <person name="Miyauchi S."/>
            <person name="Morin E."/>
            <person name="Yang Z.-L."/>
            <person name="Xu J."/>
            <person name="Martin F.M."/>
        </authorList>
    </citation>
    <scope>NUCLEOTIDE SEQUENCE</scope>
    <source>
        <strain evidence="12">BR01</strain>
    </source>
</reference>
<comment type="caution">
    <text evidence="12">The sequence shown here is derived from an EMBL/GenBank/DDBJ whole genome shotgun (WGS) entry which is preliminary data.</text>
</comment>
<comment type="similarity">
    <text evidence="3 10">Belongs to the cytochrome P450 family.</text>
</comment>
<sequence length="483" mass="52914">MKQVPYLDRYTDISSPSPPPSGSSASMAKTISFVDVCLFAAGLYVVKRLVGSRRSNPLPPGPTGWPVIGNLFQISSEKNWEDFAALGRKYGDISTISILGTRYVVLNSYEAISAVLEKQSSKCSNRPHLTMASDLHFNRLFGTRSSTAAFNSIGEEETRRFVCKLLRTPEDLVDHIRSTAGAIIFEVTYGYTVQEEKDPFVELVEKVMAIGSLIATPGAFLVDFIPSLRYLPEWFPGASFLRDAKKYNQLLMDSVLKPHQYVVDQMTAGSAIPSFSSTLLEGGVSPEEEDVIMWTSLNVSLGASDTVISAIHSFFLAMILFPEVQAKAQAELDAVVGSERLPSFNDRDSLPYINAICKEVLRWHTVAPLAMPHVATEDIYYNGFLIPQGSCIIGNSWAVLHDESTYPDPEVFCPERFLAETPQLDPQNVCFGFGRRICPGFHLAEASLFISVAVSLATLVISKEVVDGVPVTPSLDVTSGTVS</sequence>
<dbReference type="OrthoDB" id="2789670at2759"/>
<evidence type="ECO:0000313" key="12">
    <source>
        <dbReference type="EMBL" id="KAG6375615.1"/>
    </source>
</evidence>
<evidence type="ECO:0000256" key="5">
    <source>
        <dbReference type="ARBA" id="ARBA00022723"/>
    </source>
</evidence>
<name>A0A8I2YPC6_9AGAM</name>
<dbReference type="AlphaFoldDB" id="A0A8I2YPC6"/>
<dbReference type="EMBL" id="JAGFBS010000014">
    <property type="protein sequence ID" value="KAG6375615.1"/>
    <property type="molecule type" value="Genomic_DNA"/>
</dbReference>
<evidence type="ECO:0000256" key="6">
    <source>
        <dbReference type="ARBA" id="ARBA00023002"/>
    </source>
</evidence>
<keyword evidence="7 9" id="KW-0408">Iron</keyword>
<protein>
    <submittedName>
        <fullName evidence="12">Cytochrome P450</fullName>
    </submittedName>
</protein>
<dbReference type="InterPro" id="IPR017972">
    <property type="entry name" value="Cyt_P450_CS"/>
</dbReference>
<dbReference type="PANTHER" id="PTHR46300:SF7">
    <property type="entry name" value="P450, PUTATIVE (EUROFUNG)-RELATED"/>
    <property type="match status" value="1"/>
</dbReference>
<comment type="pathway">
    <text evidence="2">Secondary metabolite biosynthesis.</text>
</comment>
<dbReference type="InterPro" id="IPR036396">
    <property type="entry name" value="Cyt_P450_sf"/>
</dbReference>
<evidence type="ECO:0000256" key="10">
    <source>
        <dbReference type="RuleBase" id="RU000461"/>
    </source>
</evidence>
<dbReference type="InterPro" id="IPR002401">
    <property type="entry name" value="Cyt_P450_E_grp-I"/>
</dbReference>
<keyword evidence="13" id="KW-1185">Reference proteome</keyword>
<organism evidence="12 13">
    <name type="scientific">Boletus reticuloceps</name>
    <dbReference type="NCBI Taxonomy" id="495285"/>
    <lineage>
        <taxon>Eukaryota</taxon>
        <taxon>Fungi</taxon>
        <taxon>Dikarya</taxon>
        <taxon>Basidiomycota</taxon>
        <taxon>Agaricomycotina</taxon>
        <taxon>Agaricomycetes</taxon>
        <taxon>Agaricomycetidae</taxon>
        <taxon>Boletales</taxon>
        <taxon>Boletineae</taxon>
        <taxon>Boletaceae</taxon>
        <taxon>Boletoideae</taxon>
        <taxon>Boletus</taxon>
    </lineage>
</organism>